<dbReference type="InterPro" id="IPR036322">
    <property type="entry name" value="WD40_repeat_dom_sf"/>
</dbReference>
<evidence type="ECO:0000313" key="2">
    <source>
        <dbReference type="Proteomes" id="UP001604336"/>
    </source>
</evidence>
<dbReference type="EMBL" id="JBFOLK010000002">
    <property type="protein sequence ID" value="KAL2534921.1"/>
    <property type="molecule type" value="Genomic_DNA"/>
</dbReference>
<keyword evidence="2" id="KW-1185">Reference proteome</keyword>
<dbReference type="InterPro" id="IPR027145">
    <property type="entry name" value="PWP2"/>
</dbReference>
<dbReference type="PANTHER" id="PTHR19858:SF0">
    <property type="entry name" value="PERIODIC TRYPTOPHAN PROTEIN 2 HOMOLOG"/>
    <property type="match status" value="1"/>
</dbReference>
<gene>
    <name evidence="1" type="ORF">Adt_08272</name>
</gene>
<dbReference type="SUPFAM" id="SSF50978">
    <property type="entry name" value="WD40 repeat-like"/>
    <property type="match status" value="1"/>
</dbReference>
<accession>A0ABD1VCI1</accession>
<dbReference type="AlphaFoldDB" id="A0ABD1VCI1"/>
<organism evidence="1 2">
    <name type="scientific">Abeliophyllum distichum</name>
    <dbReference type="NCBI Taxonomy" id="126358"/>
    <lineage>
        <taxon>Eukaryota</taxon>
        <taxon>Viridiplantae</taxon>
        <taxon>Streptophyta</taxon>
        <taxon>Embryophyta</taxon>
        <taxon>Tracheophyta</taxon>
        <taxon>Spermatophyta</taxon>
        <taxon>Magnoliopsida</taxon>
        <taxon>eudicotyledons</taxon>
        <taxon>Gunneridae</taxon>
        <taxon>Pentapetalae</taxon>
        <taxon>asterids</taxon>
        <taxon>lamiids</taxon>
        <taxon>Lamiales</taxon>
        <taxon>Oleaceae</taxon>
        <taxon>Forsythieae</taxon>
        <taxon>Abeliophyllum</taxon>
    </lineage>
</organism>
<evidence type="ECO:0000313" key="1">
    <source>
        <dbReference type="EMBL" id="KAL2534921.1"/>
    </source>
</evidence>
<protein>
    <submittedName>
        <fullName evidence="1">Periodic tryptophan protein 2</fullName>
    </submittedName>
</protein>
<reference evidence="2" key="1">
    <citation type="submission" date="2024-07" db="EMBL/GenBank/DDBJ databases">
        <title>Two chromosome-level genome assemblies of Korean endemic species Abeliophyllum distichum and Forsythia ovata (Oleaceae).</title>
        <authorList>
            <person name="Jang H."/>
        </authorList>
    </citation>
    <scope>NUCLEOTIDE SEQUENCE [LARGE SCALE GENOMIC DNA]</scope>
</reference>
<proteinExistence type="predicted"/>
<name>A0ABD1VCI1_9LAMI</name>
<sequence>MQAPVKVIACDYHRGFDMVKVGFSDGVFGLYQMPDFVCILLFSISREKITNVVFNDHGNWLIFGCAKLGQLLVWKWKSEGGFLPLGRWDSAKPGRFFLPGFAEPWGECSLHVSGNRCR</sequence>
<dbReference type="Proteomes" id="UP001604336">
    <property type="component" value="Unassembled WGS sequence"/>
</dbReference>
<dbReference type="PANTHER" id="PTHR19858">
    <property type="entry name" value="WD40 REPEAT PROTEIN"/>
    <property type="match status" value="1"/>
</dbReference>
<comment type="caution">
    <text evidence="1">The sequence shown here is derived from an EMBL/GenBank/DDBJ whole genome shotgun (WGS) entry which is preliminary data.</text>
</comment>